<accession>A0ABU0CXX0</accession>
<protein>
    <submittedName>
        <fullName evidence="1">Biotin carboxyl carrier protein</fullName>
    </submittedName>
</protein>
<proteinExistence type="predicted"/>
<dbReference type="RefSeq" id="WP_307343552.1">
    <property type="nucleotide sequence ID" value="NZ_JAUSUQ010000026.1"/>
</dbReference>
<dbReference type="Gene3D" id="2.40.50.100">
    <property type="match status" value="1"/>
</dbReference>
<keyword evidence="2" id="KW-1185">Reference proteome</keyword>
<dbReference type="EMBL" id="JAUSUQ010000026">
    <property type="protein sequence ID" value="MDQ0340993.1"/>
    <property type="molecule type" value="Genomic_DNA"/>
</dbReference>
<evidence type="ECO:0000313" key="2">
    <source>
        <dbReference type="Proteomes" id="UP001232445"/>
    </source>
</evidence>
<comment type="caution">
    <text evidence="1">The sequence shown here is derived from an EMBL/GenBank/DDBJ whole genome shotgun (WGS) entry which is preliminary data.</text>
</comment>
<reference evidence="1 2" key="1">
    <citation type="submission" date="2023-07" db="EMBL/GenBank/DDBJ databases">
        <title>Genomic Encyclopedia of Type Strains, Phase IV (KMG-IV): sequencing the most valuable type-strain genomes for metagenomic binning, comparative biology and taxonomic classification.</title>
        <authorList>
            <person name="Goeker M."/>
        </authorList>
    </citation>
    <scope>NUCLEOTIDE SEQUENCE [LARGE SCALE GENOMIC DNA]</scope>
    <source>
        <strain evidence="1 2">DSM 17740</strain>
    </source>
</reference>
<dbReference type="Proteomes" id="UP001232445">
    <property type="component" value="Unassembled WGS sequence"/>
</dbReference>
<gene>
    <name evidence="1" type="ORF">J2S00_003833</name>
</gene>
<dbReference type="SUPFAM" id="SSF51230">
    <property type="entry name" value="Single hybrid motif"/>
    <property type="match status" value="1"/>
</dbReference>
<sequence>MIHRITSPYEGTIEKVLIQEDSYVYEWEALFLIKTFDGNIQEVDIGASGFIISLEVKKGDWVTVNTTLAYLKDDMVITGSD</sequence>
<organism evidence="1 2">
    <name type="scientific">Caldalkalibacillus uzonensis</name>
    <dbReference type="NCBI Taxonomy" id="353224"/>
    <lineage>
        <taxon>Bacteria</taxon>
        <taxon>Bacillati</taxon>
        <taxon>Bacillota</taxon>
        <taxon>Bacilli</taxon>
        <taxon>Bacillales</taxon>
        <taxon>Bacillaceae</taxon>
        <taxon>Caldalkalibacillus</taxon>
    </lineage>
</organism>
<evidence type="ECO:0000313" key="1">
    <source>
        <dbReference type="EMBL" id="MDQ0340993.1"/>
    </source>
</evidence>
<dbReference type="InterPro" id="IPR011053">
    <property type="entry name" value="Single_hybrid_motif"/>
</dbReference>
<name>A0ABU0CXX0_9BACI</name>